<comment type="similarity">
    <text evidence="3">Belongs to the glycosyl hydrolase 5 (cellulase A) family.</text>
</comment>
<evidence type="ECO:0000259" key="5">
    <source>
        <dbReference type="SMART" id="SM00495"/>
    </source>
</evidence>
<evidence type="ECO:0000313" key="7">
    <source>
        <dbReference type="Proteomes" id="UP001201273"/>
    </source>
</evidence>
<dbReference type="EMBL" id="JAIMJA010000006">
    <property type="protein sequence ID" value="MCE2594627.1"/>
    <property type="molecule type" value="Genomic_DNA"/>
</dbReference>
<dbReference type="SUPFAM" id="SSF51445">
    <property type="entry name" value="(Trans)glycosidases"/>
    <property type="match status" value="1"/>
</dbReference>
<dbReference type="Pfam" id="PF00150">
    <property type="entry name" value="Cellulase"/>
    <property type="match status" value="1"/>
</dbReference>
<evidence type="ECO:0000256" key="4">
    <source>
        <dbReference type="SAM" id="MobiDB-lite"/>
    </source>
</evidence>
<keyword evidence="2 3" id="KW-0326">Glycosidase</keyword>
<proteinExistence type="inferred from homology"/>
<evidence type="ECO:0000256" key="3">
    <source>
        <dbReference type="RuleBase" id="RU361153"/>
    </source>
</evidence>
<dbReference type="Proteomes" id="UP001201273">
    <property type="component" value="Unassembled WGS sequence"/>
</dbReference>
<dbReference type="InterPro" id="IPR017853">
    <property type="entry name" value="GH"/>
</dbReference>
<dbReference type="Gene3D" id="2.10.10.20">
    <property type="entry name" value="Carbohydrate-binding module superfamily 5/12"/>
    <property type="match status" value="1"/>
</dbReference>
<dbReference type="CDD" id="cd12215">
    <property type="entry name" value="ChiC_BD"/>
    <property type="match status" value="1"/>
</dbReference>
<feature type="region of interest" description="Disordered" evidence="4">
    <location>
        <begin position="181"/>
        <end position="246"/>
    </location>
</feature>
<accession>A0ABS8W952</accession>
<dbReference type="InterPro" id="IPR018087">
    <property type="entry name" value="Glyco_hydro_5_CS"/>
</dbReference>
<sequence>MTFSQPVLAVDCSGIEAYQGKGEYTQDQQVTHQSNKFQCTVPGWCALDGPYEPGVGWASSNAWQDLGVCDTGGGDTGGGDTGGGDTGGGDTGGGDTGGGDTGGGDTGGGDTGGGDTGGGDTGGGDTGGDTGGGTDTTGPSCDATEDWQASVAYGSGTVIDHQGELYQANWWTKGADPLKNSGPWQVWSSQGSCSTSGGDTGGDTGGGDTGGGDTGGGDTGGGDTGGGDTGGGDTGGDTGGNTTDTPVALNGQLSVCGTKLCNEKQQPVQLQGMSSHGLQWYGWNNCLTEKSLDALAKDWQADVLRISLYVQEGGYETDPQGYTEQVNRLIAEASERGMYALVDWHQLDPGDPNYNLANAKRFFTDIANANKDRNNIIYDIANEPNKVSWDRIQSYSTEIIPVIRAIDPDAVVLVGTHGWASLGVSDGASYQDIVKNPVPFDNVMYTFHFYAASHDDYYRQQLTAASEVLPLFVTEFGTQTYTGDGNNDFVSAQAYLDILNSKQISWVNWNYSDDFRSGAVWQQSTCRNDGPWAEASLKPAGKWVREQMRK</sequence>
<feature type="domain" description="Chitin-binding type-3" evidence="5">
    <location>
        <begin position="15"/>
        <end position="66"/>
    </location>
</feature>
<feature type="compositionally biased region" description="Gly residues" evidence="4">
    <location>
        <begin position="198"/>
        <end position="239"/>
    </location>
</feature>
<dbReference type="InterPro" id="IPR001547">
    <property type="entry name" value="Glyco_hydro_5"/>
</dbReference>
<feature type="compositionally biased region" description="Gly residues" evidence="4">
    <location>
        <begin position="70"/>
        <end position="135"/>
    </location>
</feature>
<feature type="compositionally biased region" description="Polar residues" evidence="4">
    <location>
        <begin position="182"/>
        <end position="196"/>
    </location>
</feature>
<gene>
    <name evidence="6" type="ORF">K6Y31_07345</name>
</gene>
<name>A0ABS8W952_9GAMM</name>
<feature type="region of interest" description="Disordered" evidence="4">
    <location>
        <begin position="69"/>
        <end position="143"/>
    </location>
</feature>
<evidence type="ECO:0000256" key="1">
    <source>
        <dbReference type="ARBA" id="ARBA00022801"/>
    </source>
</evidence>
<evidence type="ECO:0000256" key="2">
    <source>
        <dbReference type="ARBA" id="ARBA00023295"/>
    </source>
</evidence>
<dbReference type="Gene3D" id="3.20.20.80">
    <property type="entry name" value="Glycosidases"/>
    <property type="match status" value="1"/>
</dbReference>
<evidence type="ECO:0000313" key="6">
    <source>
        <dbReference type="EMBL" id="MCE2594627.1"/>
    </source>
</evidence>
<protein>
    <submittedName>
        <fullName evidence="6">Cellulase family glycosylhydrolase</fullName>
    </submittedName>
</protein>
<keyword evidence="7" id="KW-1185">Reference proteome</keyword>
<reference evidence="6 7" key="1">
    <citation type="journal article" date="2022" name="Environ. Microbiol. Rep.">
        <title>Eco-phylogenetic analyses reveal divergent evolution of vitamin B12 metabolism in the marine bacterial family 'Psychromonadaceae'.</title>
        <authorList>
            <person name="Jin X."/>
            <person name="Yang Y."/>
            <person name="Cao H."/>
            <person name="Gao B."/>
            <person name="Zhao Z."/>
        </authorList>
    </citation>
    <scope>NUCLEOTIDE SEQUENCE [LARGE SCALE GENOMIC DNA]</scope>
    <source>
        <strain evidence="6 7">MKS20</strain>
    </source>
</reference>
<dbReference type="PANTHER" id="PTHR34142">
    <property type="entry name" value="ENDO-BETA-1,4-GLUCANASE A"/>
    <property type="match status" value="1"/>
</dbReference>
<dbReference type="Pfam" id="PF02839">
    <property type="entry name" value="CBM_5_12"/>
    <property type="match status" value="1"/>
</dbReference>
<keyword evidence="1 3" id="KW-0378">Hydrolase</keyword>
<dbReference type="PANTHER" id="PTHR34142:SF1">
    <property type="entry name" value="GLYCOSIDE HYDROLASE FAMILY 5 DOMAIN-CONTAINING PROTEIN"/>
    <property type="match status" value="1"/>
</dbReference>
<feature type="domain" description="Chitin-binding type-3" evidence="5">
    <location>
        <begin position="144"/>
        <end position="190"/>
    </location>
</feature>
<comment type="caution">
    <text evidence="6">The sequence shown here is derived from an EMBL/GenBank/DDBJ whole genome shotgun (WGS) entry which is preliminary data.</text>
</comment>
<organism evidence="6 7">
    <name type="scientific">Motilimonas cestriensis</name>
    <dbReference type="NCBI Taxonomy" id="2742685"/>
    <lineage>
        <taxon>Bacteria</taxon>
        <taxon>Pseudomonadati</taxon>
        <taxon>Pseudomonadota</taxon>
        <taxon>Gammaproteobacteria</taxon>
        <taxon>Alteromonadales</taxon>
        <taxon>Alteromonadales genera incertae sedis</taxon>
        <taxon>Motilimonas</taxon>
    </lineage>
</organism>
<dbReference type="InterPro" id="IPR003610">
    <property type="entry name" value="CBM5/12"/>
</dbReference>
<dbReference type="InterPro" id="IPR036573">
    <property type="entry name" value="CBM_sf_5/12"/>
</dbReference>
<dbReference type="SUPFAM" id="SSF51055">
    <property type="entry name" value="Carbohydrate binding domain"/>
    <property type="match status" value="1"/>
</dbReference>
<dbReference type="SMART" id="SM00495">
    <property type="entry name" value="ChtBD3"/>
    <property type="match status" value="2"/>
</dbReference>
<dbReference type="PROSITE" id="PS00659">
    <property type="entry name" value="GLYCOSYL_HYDROL_F5"/>
    <property type="match status" value="1"/>
</dbReference>